<reference evidence="1 2" key="1">
    <citation type="submission" date="2017-11" db="EMBL/GenBank/DDBJ databases">
        <title>Genome sequence of Entomoplasma ellychniae ELCN-1 (ATCC 43707).</title>
        <authorList>
            <person name="Lo W.-S."/>
            <person name="Gasparich G.E."/>
            <person name="Kuo C.-H."/>
        </authorList>
    </citation>
    <scope>NUCLEOTIDE SEQUENCE [LARGE SCALE GENOMIC DNA]</scope>
    <source>
        <strain evidence="1 2">ELCN-1</strain>
    </source>
</reference>
<dbReference type="InterPro" id="IPR005046">
    <property type="entry name" value="DUF285"/>
</dbReference>
<dbReference type="Pfam" id="PF03382">
    <property type="entry name" value="DUF285"/>
    <property type="match status" value="1"/>
</dbReference>
<name>A0A8E2QY40_9MOLU</name>
<dbReference type="Proteomes" id="UP000239010">
    <property type="component" value="Unassembled WGS sequence"/>
</dbReference>
<proteinExistence type="predicted"/>
<sequence length="104" mass="12637">MSLMFRNAINFNQDLNNWNTSKVINMYRIFQNTLSFNQDISNWDTSKVTDMSLMFWNDYFPSFNGKEMSFDQDLTNWNVSLVTKHIEFWNDKNIKWDKQPIFTK</sequence>
<dbReference type="InterPro" id="IPR011889">
    <property type="entry name" value="Liste_lipo_26"/>
</dbReference>
<comment type="caution">
    <text evidence="1">The sequence shown here is derived from an EMBL/GenBank/DDBJ whole genome shotgun (WGS) entry which is preliminary data.</text>
</comment>
<organism evidence="1 2">
    <name type="scientific">Entomoplasma ellychniae</name>
    <dbReference type="NCBI Taxonomy" id="2114"/>
    <lineage>
        <taxon>Bacteria</taxon>
        <taxon>Bacillati</taxon>
        <taxon>Mycoplasmatota</taxon>
        <taxon>Mollicutes</taxon>
        <taxon>Entomoplasmatales</taxon>
        <taxon>Entomoplasmataceae</taxon>
        <taxon>Entomoplasma</taxon>
    </lineage>
</organism>
<evidence type="ECO:0008006" key="3">
    <source>
        <dbReference type="Google" id="ProtNLM"/>
    </source>
</evidence>
<keyword evidence="2" id="KW-1185">Reference proteome</keyword>
<dbReference type="AlphaFoldDB" id="A0A8E2QY40"/>
<protein>
    <recommendedName>
        <fullName evidence="3">BspA family leucine-rich repeat surface protein</fullName>
    </recommendedName>
</protein>
<evidence type="ECO:0000313" key="2">
    <source>
        <dbReference type="Proteomes" id="UP000239010"/>
    </source>
</evidence>
<dbReference type="EMBL" id="PHND01000001">
    <property type="protein sequence ID" value="PPE04579.1"/>
    <property type="molecule type" value="Genomic_DNA"/>
</dbReference>
<evidence type="ECO:0000313" key="1">
    <source>
        <dbReference type="EMBL" id="PPE04579.1"/>
    </source>
</evidence>
<accession>A0A8E2QY40</accession>
<gene>
    <name evidence="1" type="ORF">EELLY_v1c02590</name>
</gene>
<dbReference type="NCBIfam" id="TIGR02167">
    <property type="entry name" value="Liste_lipo_26"/>
    <property type="match status" value="2"/>
</dbReference>